<dbReference type="PANTHER" id="PTHR35770">
    <property type="entry name" value="U2 SMALL NUCLEAR RIBONUCLEOPROTEIN AUXILIARY FACTOR-LIKE PROTEIN"/>
    <property type="match status" value="1"/>
</dbReference>
<dbReference type="KEGG" id="mnt:21403572"/>
<accession>W9R8D1</accession>
<dbReference type="eggNOG" id="ENOG502RXHS">
    <property type="taxonomic scope" value="Eukaryota"/>
</dbReference>
<evidence type="ECO:0000313" key="2">
    <source>
        <dbReference type="EMBL" id="EXB40951.1"/>
    </source>
</evidence>
<reference evidence="3" key="1">
    <citation type="submission" date="2013-01" db="EMBL/GenBank/DDBJ databases">
        <title>Draft Genome Sequence of a Mulberry Tree, Morus notabilis C.K. Schneid.</title>
        <authorList>
            <person name="He N."/>
            <person name="Zhao S."/>
        </authorList>
    </citation>
    <scope>NUCLEOTIDE SEQUENCE</scope>
</reference>
<feature type="region of interest" description="Disordered" evidence="1">
    <location>
        <begin position="198"/>
        <end position="225"/>
    </location>
</feature>
<name>W9R8D1_9ROSA</name>
<proteinExistence type="predicted"/>
<gene>
    <name evidence="2" type="ORF">L484_020685</name>
</gene>
<dbReference type="Proteomes" id="UP000030645">
    <property type="component" value="Unassembled WGS sequence"/>
</dbReference>
<dbReference type="AlphaFoldDB" id="W9R8D1"/>
<evidence type="ECO:0000256" key="1">
    <source>
        <dbReference type="SAM" id="MobiDB-lite"/>
    </source>
</evidence>
<organism evidence="2 3">
    <name type="scientific">Morus notabilis</name>
    <dbReference type="NCBI Taxonomy" id="981085"/>
    <lineage>
        <taxon>Eukaryota</taxon>
        <taxon>Viridiplantae</taxon>
        <taxon>Streptophyta</taxon>
        <taxon>Embryophyta</taxon>
        <taxon>Tracheophyta</taxon>
        <taxon>Spermatophyta</taxon>
        <taxon>Magnoliopsida</taxon>
        <taxon>eudicotyledons</taxon>
        <taxon>Gunneridae</taxon>
        <taxon>Pentapetalae</taxon>
        <taxon>rosids</taxon>
        <taxon>fabids</taxon>
        <taxon>Rosales</taxon>
        <taxon>Moraceae</taxon>
        <taxon>Moreae</taxon>
        <taxon>Morus</taxon>
    </lineage>
</organism>
<dbReference type="PANTHER" id="PTHR35770:SF1">
    <property type="entry name" value="U2 SMALL NUCLEAR RIBONUCLEOPROTEIN AUXILIARY FACTOR-LIKE PROTEIN"/>
    <property type="match status" value="1"/>
</dbReference>
<keyword evidence="3" id="KW-1185">Reference proteome</keyword>
<sequence length="252" mass="27944">MAMGLEDLEPIFGEPRVECPGNHSVESPPFLFHVHASDPSHLAIHVTDFHSNTWEALRSVHQLEDMRDDIGIGDSWSEFMDYIMASLKSREVKLILDGHLNSDGGAAHAKLVAQKIKVMPVIAISLTKLTGSVASSAMANLSLQLFKAFKSTQQECSIQLQKVTSTERERSESNQSQLEQFSKRQKLQMTNSSDKFGVSASLNSGLQSPEKQAARDTGSTRVASRVVPAYRRARVRGVLLHDTEDNDDRKKQ</sequence>
<feature type="compositionally biased region" description="Polar residues" evidence="1">
    <location>
        <begin position="198"/>
        <end position="210"/>
    </location>
</feature>
<dbReference type="EMBL" id="KE343785">
    <property type="protein sequence ID" value="EXB40951.1"/>
    <property type="molecule type" value="Genomic_DNA"/>
</dbReference>
<dbReference type="STRING" id="981085.W9R8D1"/>
<protein>
    <submittedName>
        <fullName evidence="2">Uncharacterized protein</fullName>
    </submittedName>
</protein>
<evidence type="ECO:0000313" key="3">
    <source>
        <dbReference type="Proteomes" id="UP000030645"/>
    </source>
</evidence>
<dbReference type="OrthoDB" id="775087at2759"/>
<feature type="region of interest" description="Disordered" evidence="1">
    <location>
        <begin position="163"/>
        <end position="186"/>
    </location>
</feature>